<evidence type="ECO:0000313" key="1">
    <source>
        <dbReference type="EMBL" id="SMB96026.1"/>
    </source>
</evidence>
<dbReference type="AlphaFoldDB" id="A0A1W1VRR4"/>
<dbReference type="EMBL" id="FWWU01000009">
    <property type="protein sequence ID" value="SMB96026.1"/>
    <property type="molecule type" value="Genomic_DNA"/>
</dbReference>
<reference evidence="1 2" key="1">
    <citation type="submission" date="2017-04" db="EMBL/GenBank/DDBJ databases">
        <authorList>
            <person name="Afonso C.L."/>
            <person name="Miller P.J."/>
            <person name="Scott M.A."/>
            <person name="Spackman E."/>
            <person name="Goraichik I."/>
            <person name="Dimitrov K.M."/>
            <person name="Suarez D.L."/>
            <person name="Swayne D.E."/>
        </authorList>
    </citation>
    <scope>NUCLEOTIDE SEQUENCE [LARGE SCALE GENOMIC DNA]</scope>
    <source>
        <strain evidence="1 2">KR-140</strain>
    </source>
</reference>
<sequence length="88" mass="9200">MGLPGAQPGTRKAAVSGLSLCRWNGLCHAGGLAPTQQDALRITAADQARALRRHHGFLGQLLTPRSPTRASPWLGTVPNPVRITAPAS</sequence>
<proteinExistence type="predicted"/>
<gene>
    <name evidence="1" type="ORF">SAMN00790413_03119</name>
</gene>
<accession>A0A1W1VRR4</accession>
<protein>
    <submittedName>
        <fullName evidence="1">Uncharacterized protein</fullName>
    </submittedName>
</protein>
<dbReference type="Proteomes" id="UP000192582">
    <property type="component" value="Unassembled WGS sequence"/>
</dbReference>
<keyword evidence="2" id="KW-1185">Reference proteome</keyword>
<organism evidence="1 2">
    <name type="scientific">Deinococcus hopiensis KR-140</name>
    <dbReference type="NCBI Taxonomy" id="695939"/>
    <lineage>
        <taxon>Bacteria</taxon>
        <taxon>Thermotogati</taxon>
        <taxon>Deinococcota</taxon>
        <taxon>Deinococci</taxon>
        <taxon>Deinococcales</taxon>
        <taxon>Deinococcaceae</taxon>
        <taxon>Deinococcus</taxon>
    </lineage>
</organism>
<dbReference type="STRING" id="695939.SAMN00790413_03119"/>
<evidence type="ECO:0000313" key="2">
    <source>
        <dbReference type="Proteomes" id="UP000192582"/>
    </source>
</evidence>
<dbReference type="RefSeq" id="WP_139807015.1">
    <property type="nucleotide sequence ID" value="NZ_FWWU01000009.1"/>
</dbReference>
<dbReference type="OrthoDB" id="67194at2"/>
<name>A0A1W1VRR4_9DEIO</name>